<evidence type="ECO:0000256" key="1">
    <source>
        <dbReference type="SAM" id="Phobius"/>
    </source>
</evidence>
<dbReference type="Proteomes" id="UP000078290">
    <property type="component" value="Unassembled WGS sequence"/>
</dbReference>
<keyword evidence="1" id="KW-0472">Membrane</keyword>
<gene>
    <name evidence="2" type="ORF">A7K69_16240</name>
</gene>
<sequence length="88" mass="10463">MALFLFPFLHNYMDLTLCSLAFYIIFNNFPCLAYTYFPYSSYDRAISASIHFGNNSVFVKGNTFIFLFLYEFFHQNGKIFHIVLRRDS</sequence>
<name>A0A1B7KVI5_PARTM</name>
<accession>A0A1B7KVI5</accession>
<comment type="caution">
    <text evidence="2">The sequence shown here is derived from an EMBL/GenBank/DDBJ whole genome shotgun (WGS) entry which is preliminary data.</text>
</comment>
<organism evidence="2 3">
    <name type="scientific">Parageobacillus thermoglucosidasius</name>
    <name type="common">Geobacillus thermoglucosidasius</name>
    <dbReference type="NCBI Taxonomy" id="1426"/>
    <lineage>
        <taxon>Bacteria</taxon>
        <taxon>Bacillati</taxon>
        <taxon>Bacillota</taxon>
        <taxon>Bacilli</taxon>
        <taxon>Bacillales</taxon>
        <taxon>Anoxybacillaceae</taxon>
        <taxon>Parageobacillus</taxon>
    </lineage>
</organism>
<keyword evidence="1" id="KW-0812">Transmembrane</keyword>
<evidence type="ECO:0000313" key="2">
    <source>
        <dbReference type="EMBL" id="OAT74109.1"/>
    </source>
</evidence>
<dbReference type="EMBL" id="LXMA01000002">
    <property type="protein sequence ID" value="OAT74109.1"/>
    <property type="molecule type" value="Genomic_DNA"/>
</dbReference>
<reference evidence="3" key="1">
    <citation type="submission" date="2016-05" db="EMBL/GenBank/DDBJ databases">
        <authorList>
            <person name="Wang W."/>
            <person name="Zhu L."/>
        </authorList>
    </citation>
    <scope>NUCLEOTIDE SEQUENCE [LARGE SCALE GENOMIC DNA]</scope>
    <source>
        <strain evidence="3">W-2</strain>
    </source>
</reference>
<feature type="transmembrane region" description="Helical" evidence="1">
    <location>
        <begin position="20"/>
        <end position="37"/>
    </location>
</feature>
<evidence type="ECO:0000313" key="3">
    <source>
        <dbReference type="Proteomes" id="UP000078290"/>
    </source>
</evidence>
<dbReference type="AlphaFoldDB" id="A0A1B7KVI5"/>
<protein>
    <submittedName>
        <fullName evidence="2">Uncharacterized protein</fullName>
    </submittedName>
</protein>
<proteinExistence type="predicted"/>
<keyword evidence="1" id="KW-1133">Transmembrane helix</keyword>